<evidence type="ECO:0000313" key="1">
    <source>
        <dbReference type="EMBL" id="MDT0527768.1"/>
    </source>
</evidence>
<gene>
    <name evidence="1" type="ORF">RM555_02050</name>
</gene>
<dbReference type="EMBL" id="JAVRFL010000002">
    <property type="protein sequence ID" value="MDT0527768.1"/>
    <property type="molecule type" value="Genomic_DNA"/>
</dbReference>
<organism evidence="1 2">
    <name type="scientific">Micromonospora reichwaldensis</name>
    <dbReference type="NCBI Taxonomy" id="3075516"/>
    <lineage>
        <taxon>Bacteria</taxon>
        <taxon>Bacillati</taxon>
        <taxon>Actinomycetota</taxon>
        <taxon>Actinomycetes</taxon>
        <taxon>Micromonosporales</taxon>
        <taxon>Micromonosporaceae</taxon>
        <taxon>Micromonospora</taxon>
    </lineage>
</organism>
<reference evidence="1" key="1">
    <citation type="submission" date="2023-09" db="EMBL/GenBank/DDBJ databases">
        <title>30 novel species of actinomycetes from the DSMZ collection.</title>
        <authorList>
            <person name="Nouioui I."/>
        </authorList>
    </citation>
    <scope>NUCLEOTIDE SEQUENCE</scope>
    <source>
        <strain evidence="1">DSM 115977</strain>
    </source>
</reference>
<comment type="caution">
    <text evidence="1">The sequence shown here is derived from an EMBL/GenBank/DDBJ whole genome shotgun (WGS) entry which is preliminary data.</text>
</comment>
<keyword evidence="2" id="KW-1185">Reference proteome</keyword>
<sequence length="76" mass="8021">MTPAARRGLAVWLPAPHPAMPPRPAKSSRGTPVVDTVADLTVVVRAAASASTARKLAVREYAAHARRAATLRRPSD</sequence>
<protein>
    <submittedName>
        <fullName evidence="1">Uncharacterized protein</fullName>
    </submittedName>
</protein>
<dbReference type="Proteomes" id="UP001180973">
    <property type="component" value="Unassembled WGS sequence"/>
</dbReference>
<proteinExistence type="predicted"/>
<accession>A0ABU2WQB4</accession>
<dbReference type="RefSeq" id="WP_311410156.1">
    <property type="nucleotide sequence ID" value="NZ_JAVRFL010000002.1"/>
</dbReference>
<evidence type="ECO:0000313" key="2">
    <source>
        <dbReference type="Proteomes" id="UP001180973"/>
    </source>
</evidence>
<name>A0ABU2WQB4_9ACTN</name>